<accession>L0JWF5</accession>
<gene>
    <name evidence="3" type="ORF">Natoc_1282</name>
</gene>
<reference evidence="3 4" key="1">
    <citation type="submission" date="2012-11" db="EMBL/GenBank/DDBJ databases">
        <title>FINISHED of Natronococcus occultus SP4, DSM 3396.</title>
        <authorList>
            <consortium name="DOE Joint Genome Institute"/>
            <person name="Eisen J."/>
            <person name="Huntemann M."/>
            <person name="Wei C.-L."/>
            <person name="Han J."/>
            <person name="Detter J.C."/>
            <person name="Han C."/>
            <person name="Tapia R."/>
            <person name="Chen A."/>
            <person name="Kyrpides N."/>
            <person name="Mavromatis K."/>
            <person name="Markowitz V."/>
            <person name="Szeto E."/>
            <person name="Ivanova N."/>
            <person name="Mikhailova N."/>
            <person name="Ovchinnikova G."/>
            <person name="Pagani I."/>
            <person name="Pati A."/>
            <person name="Goodwin L."/>
            <person name="Nordberg H.P."/>
            <person name="Cantor M.N."/>
            <person name="Hua S.X."/>
            <person name="Woyke T."/>
            <person name="Eisen J."/>
            <person name="Klenk H.-P."/>
            <person name="Klenk H.-P."/>
        </authorList>
    </citation>
    <scope>NUCLEOTIDE SEQUENCE [LARGE SCALE GENOMIC DNA]</scope>
    <source>
        <strain evidence="3 4">SP4</strain>
    </source>
</reference>
<keyword evidence="4" id="KW-1185">Reference proteome</keyword>
<dbReference type="Proteomes" id="UP000010878">
    <property type="component" value="Chromosome"/>
</dbReference>
<evidence type="ECO:0000259" key="2">
    <source>
        <dbReference type="Pfam" id="PF26417"/>
    </source>
</evidence>
<dbReference type="AlphaFoldDB" id="L0JWF5"/>
<feature type="domain" description="DUF8112" evidence="2">
    <location>
        <begin position="2"/>
        <end position="107"/>
    </location>
</feature>
<feature type="region of interest" description="Disordered" evidence="1">
    <location>
        <begin position="106"/>
        <end position="173"/>
    </location>
</feature>
<proteinExistence type="predicted"/>
<evidence type="ECO:0000256" key="1">
    <source>
        <dbReference type="SAM" id="MobiDB-lite"/>
    </source>
</evidence>
<organism evidence="3 4">
    <name type="scientific">Natronococcus occultus SP4</name>
    <dbReference type="NCBI Taxonomy" id="694430"/>
    <lineage>
        <taxon>Archaea</taxon>
        <taxon>Methanobacteriati</taxon>
        <taxon>Methanobacteriota</taxon>
        <taxon>Stenosarchaea group</taxon>
        <taxon>Halobacteria</taxon>
        <taxon>Halobacteriales</taxon>
        <taxon>Natrialbaceae</taxon>
        <taxon>Natronococcus</taxon>
    </lineage>
</organism>
<name>L0JWF5_9EURY</name>
<evidence type="ECO:0000313" key="4">
    <source>
        <dbReference type="Proteomes" id="UP000010878"/>
    </source>
</evidence>
<dbReference type="InterPro" id="IPR058425">
    <property type="entry name" value="DUF8112"/>
</dbReference>
<dbReference type="Pfam" id="PF26417">
    <property type="entry name" value="DUF8112"/>
    <property type="match status" value="1"/>
</dbReference>
<protein>
    <recommendedName>
        <fullName evidence="2">DUF8112 domain-containing protein</fullName>
    </recommendedName>
</protein>
<feature type="compositionally biased region" description="Polar residues" evidence="1">
    <location>
        <begin position="123"/>
        <end position="134"/>
    </location>
</feature>
<feature type="compositionally biased region" description="Basic and acidic residues" evidence="1">
    <location>
        <begin position="150"/>
        <end position="164"/>
    </location>
</feature>
<sequence length="173" mass="18706">MLLETTPEQLLEGLTVGTQGSAHCQWCNHEFDESDPIIILFTQPADSDHWAVHRTYCTTCNPSTIAGPILGCTKLLARCRLGTSAELAMQQTELIVLEPKLIDSSEPFESQSALETDEDADPNTGTQSSASSSDGVEIETLPPRLNTDATYRHSATDSSVRSEEQPVPDGGTE</sequence>
<dbReference type="eggNOG" id="arCOG10929">
    <property type="taxonomic scope" value="Archaea"/>
</dbReference>
<dbReference type="HOGENOM" id="CLU_1551865_0_0_2"/>
<dbReference type="EMBL" id="CP003929">
    <property type="protein sequence ID" value="AGB37106.1"/>
    <property type="molecule type" value="Genomic_DNA"/>
</dbReference>
<dbReference type="KEGG" id="nou:Natoc_1282"/>
<evidence type="ECO:0000313" key="3">
    <source>
        <dbReference type="EMBL" id="AGB37106.1"/>
    </source>
</evidence>